<name>A0A317A8W8_9PLEO</name>
<dbReference type="EMBL" id="NQIK02000003">
    <property type="protein sequence ID" value="KAF7572578.1"/>
    <property type="molecule type" value="Genomic_DNA"/>
</dbReference>
<accession>A0A317A8W8</accession>
<keyword evidence="1" id="KW-0812">Transmembrane</keyword>
<evidence type="ECO:0000313" key="2">
    <source>
        <dbReference type="EMBL" id="KAF7572578.1"/>
    </source>
</evidence>
<reference evidence="3" key="2">
    <citation type="submission" date="2021-05" db="EMBL/GenBank/DDBJ databases">
        <authorList>
            <person name="Moolhuijzen P.M."/>
            <person name="Moffat C.S."/>
        </authorList>
    </citation>
    <scope>NUCLEOTIDE SEQUENCE</scope>
    <source>
        <strain evidence="3">86-124</strain>
    </source>
</reference>
<dbReference type="Proteomes" id="UP000245464">
    <property type="component" value="Chromosome 3"/>
</dbReference>
<evidence type="ECO:0000313" key="3">
    <source>
        <dbReference type="EMBL" id="KAI1507122.1"/>
    </source>
</evidence>
<evidence type="ECO:0000313" key="5">
    <source>
        <dbReference type="Proteomes" id="UP000249757"/>
    </source>
</evidence>
<reference evidence="2" key="1">
    <citation type="journal article" date="2018" name="BMC Genomics">
        <title>Comparative genomics of the wheat fungal pathogen Pyrenophora tritici-repentis reveals chromosomal variations and genome plasticity.</title>
        <authorList>
            <person name="Moolhuijzen P."/>
            <person name="See P.T."/>
            <person name="Hane J.K."/>
            <person name="Shi G."/>
            <person name="Liu Z."/>
            <person name="Oliver R.P."/>
            <person name="Moffat C.S."/>
        </authorList>
    </citation>
    <scope>NUCLEOTIDE SEQUENCE [LARGE SCALE GENOMIC DNA]</scope>
    <source>
        <strain evidence="2">M4</strain>
    </source>
</reference>
<sequence length="404" mass="45298">MVFQFQYAITRPYPFRHCTIFVVIFFFITTVLLSVFNTIVTGYELRISYSSSPNATIAKRLWYDKPVFSGIQKLSSSCEPKEIGVQQDFNTDKNGLRYTISIIRNTNPTENLPMPSMLYLNNPLEDCRVNHIKIEAAKHMGRTSQQVAWQRFGPQLLAAISCSIVNLQGHVVFNLTAEYDLVPPNAIRRFDLTQGTKDEWKYAAEENLFQFVLRNNTAEPAMWWAESLMSFSWIDTALKMEQANNVRDNDKGEYWQGGSLSFRSSGTTADISSSSFFNVSYSMLMDNGLIVMSGTEPVTIDGNSTDPFSLMLVSADSLAKAFYSTISADLGVVNGPNILTNQESLQQFTSDYGNIEIHLIAAGPASDSYDTPKTVTGEPKVTESTIFTRLRNNQSIDMIDSYIG</sequence>
<organism evidence="2 4">
    <name type="scientific">Pyrenophora tritici-repentis</name>
    <dbReference type="NCBI Taxonomy" id="45151"/>
    <lineage>
        <taxon>Eukaryota</taxon>
        <taxon>Fungi</taxon>
        <taxon>Dikarya</taxon>
        <taxon>Ascomycota</taxon>
        <taxon>Pezizomycotina</taxon>
        <taxon>Dothideomycetes</taxon>
        <taxon>Pleosporomycetidae</taxon>
        <taxon>Pleosporales</taxon>
        <taxon>Pleosporineae</taxon>
        <taxon>Pleosporaceae</taxon>
        <taxon>Pyrenophora</taxon>
    </lineage>
</organism>
<dbReference type="Proteomes" id="UP000249757">
    <property type="component" value="Unassembled WGS sequence"/>
</dbReference>
<gene>
    <name evidence="3" type="ORF">Ptr86124_013948</name>
    <name evidence="2" type="ORF">PtrM4_074830</name>
</gene>
<keyword evidence="1" id="KW-0472">Membrane</keyword>
<proteinExistence type="predicted"/>
<dbReference type="EMBL" id="NRDI02000058">
    <property type="protein sequence ID" value="KAI1507122.1"/>
    <property type="molecule type" value="Genomic_DNA"/>
</dbReference>
<feature type="transmembrane region" description="Helical" evidence="1">
    <location>
        <begin position="20"/>
        <end position="43"/>
    </location>
</feature>
<protein>
    <submittedName>
        <fullName evidence="2">Uncharacterized protein</fullName>
    </submittedName>
</protein>
<reference evidence="5" key="4">
    <citation type="journal article" date="2022" name="Microb. Genom.">
        <title>A global pangenome for the wheat fungal pathogen Pyrenophora tritici-repentis and prediction of effector protein structural homology.</title>
        <authorList>
            <person name="Moolhuijzen P.M."/>
            <person name="See P.T."/>
            <person name="Shi G."/>
            <person name="Powell H.R."/>
            <person name="Cockram J."/>
            <person name="Jorgensen L.N."/>
            <person name="Benslimane H."/>
            <person name="Strelkov S.E."/>
            <person name="Turner J."/>
            <person name="Liu Z."/>
            <person name="Moffat C.S."/>
        </authorList>
    </citation>
    <scope>NUCLEOTIDE SEQUENCE [LARGE SCALE GENOMIC DNA]</scope>
</reference>
<evidence type="ECO:0000313" key="4">
    <source>
        <dbReference type="Proteomes" id="UP000245464"/>
    </source>
</evidence>
<reference evidence="3" key="3">
    <citation type="journal article" date="2022" name="bioRxiv">
        <title>A global pangenome for the wheat fungal pathogen Pyrenophora tritici-repentis and prediction of effector protein structural homology.</title>
        <authorList>
            <person name="Moolhuijzen P."/>
            <person name="See P.T."/>
            <person name="Shi G."/>
            <person name="Powell H.R."/>
            <person name="Cockram J."/>
            <person name="Jorgensen L.N."/>
            <person name="Benslimane H."/>
            <person name="Strelkov S.E."/>
            <person name="Turner J."/>
            <person name="Liu Z."/>
            <person name="Moffat C.S."/>
        </authorList>
    </citation>
    <scope>NUCLEOTIDE SEQUENCE</scope>
    <source>
        <strain evidence="3">86-124</strain>
    </source>
</reference>
<dbReference type="OMA" id="VWQEEPQ"/>
<dbReference type="AlphaFoldDB" id="A0A317A8W8"/>
<keyword evidence="5" id="KW-1185">Reference proteome</keyword>
<comment type="caution">
    <text evidence="2">The sequence shown here is derived from an EMBL/GenBank/DDBJ whole genome shotgun (WGS) entry which is preliminary data.</text>
</comment>
<keyword evidence="1" id="KW-1133">Transmembrane helix</keyword>
<evidence type="ECO:0000256" key="1">
    <source>
        <dbReference type="SAM" id="Phobius"/>
    </source>
</evidence>